<sequence length="436" mass="47475">MSLIEELTWRGMFHDAMPGTAEHLAANAPITGYIGFDPTAASLHIGNLATIMLLVHLQRAGHRPLALVGGATGMIGDPSGKSAERNLLDETTLRHNQAGIQAQLEKFLDFSEGPTGALVVNNYDWFKNFGFLEFLREVGKHLTVNYMMAKDSVKRRIGGGEDGDSSGISYTEFSYQLLQGYDFVHLNKTLGCTLQMGASDQWGNITTGTELIRRLANADEREAKAYALTGQLITKADGTKYGKSETGTVWLDPKLTSPYQFYQFFLNAADADAPRLIRVFTLLSKAEIDTLEAEHAAAPHLRILQKALAADVTTRVHSVEATEAAIAASQVLFGGGDLASLDEATLLDVFAGVPHLRVLRDEMTELNAATFLSDFTLNKIFPSKGEARKMIQAGGVSINREKVTSPDAPVAALQHLASKYLVVQKGKKNYFLVELV</sequence>
<evidence type="ECO:0000256" key="1">
    <source>
        <dbReference type="ARBA" id="ARBA00022598"/>
    </source>
</evidence>
<protein>
    <recommendedName>
        <fullName evidence="8">Tyrosine--tRNA ligase</fullName>
        <ecNumber evidence="8">6.1.1.1</ecNumber>
    </recommendedName>
    <alternativeName>
        <fullName evidence="8">Tyrosyl-tRNA synthetase</fullName>
        <shortName evidence="8">TyrRS</shortName>
    </alternativeName>
</protein>
<dbReference type="PROSITE" id="PS00178">
    <property type="entry name" value="AA_TRNA_LIGASE_I"/>
    <property type="match status" value="1"/>
</dbReference>
<evidence type="ECO:0000256" key="7">
    <source>
        <dbReference type="ARBA" id="ARBA00048248"/>
    </source>
</evidence>
<dbReference type="InterPro" id="IPR002305">
    <property type="entry name" value="aa-tRNA-synth_Ic"/>
</dbReference>
<evidence type="ECO:0000256" key="6">
    <source>
        <dbReference type="ARBA" id="ARBA00023146"/>
    </source>
</evidence>
<comment type="function">
    <text evidence="8">Catalyzes the attachment of tyrosine to tRNA(Tyr) in a two-step reaction: tyrosine is first activated by ATP to form Tyr-AMP and then transferred to the acceptor end of tRNA(Tyr).</text>
</comment>
<evidence type="ECO:0000259" key="10">
    <source>
        <dbReference type="Pfam" id="PF22421"/>
    </source>
</evidence>
<evidence type="ECO:0000256" key="2">
    <source>
        <dbReference type="ARBA" id="ARBA00022741"/>
    </source>
</evidence>
<dbReference type="Gene3D" id="3.10.290.10">
    <property type="entry name" value="RNA-binding S4 domain"/>
    <property type="match status" value="1"/>
</dbReference>
<dbReference type="Proteomes" id="UP001501469">
    <property type="component" value="Unassembled WGS sequence"/>
</dbReference>
<dbReference type="PRINTS" id="PR01040">
    <property type="entry name" value="TRNASYNTHTYR"/>
</dbReference>
<feature type="short sequence motif" description="'HIGH' region" evidence="8">
    <location>
        <begin position="38"/>
        <end position="47"/>
    </location>
</feature>
<name>A0ABP7TCH8_9BACT</name>
<dbReference type="InterPro" id="IPR024107">
    <property type="entry name" value="Tyr-tRNA-ligase_bac_1"/>
</dbReference>
<feature type="binding site" evidence="8">
    <location>
        <position position="243"/>
    </location>
    <ligand>
        <name>ATP</name>
        <dbReference type="ChEBI" id="CHEBI:30616"/>
    </ligand>
</feature>
<comment type="catalytic activity">
    <reaction evidence="7 8">
        <text>tRNA(Tyr) + L-tyrosine + ATP = L-tyrosyl-tRNA(Tyr) + AMP + diphosphate + H(+)</text>
        <dbReference type="Rhea" id="RHEA:10220"/>
        <dbReference type="Rhea" id="RHEA-COMP:9706"/>
        <dbReference type="Rhea" id="RHEA-COMP:9707"/>
        <dbReference type="ChEBI" id="CHEBI:15378"/>
        <dbReference type="ChEBI" id="CHEBI:30616"/>
        <dbReference type="ChEBI" id="CHEBI:33019"/>
        <dbReference type="ChEBI" id="CHEBI:58315"/>
        <dbReference type="ChEBI" id="CHEBI:78442"/>
        <dbReference type="ChEBI" id="CHEBI:78536"/>
        <dbReference type="ChEBI" id="CHEBI:456215"/>
        <dbReference type="EC" id="6.1.1.1"/>
    </reaction>
</comment>
<dbReference type="CDD" id="cd00165">
    <property type="entry name" value="S4"/>
    <property type="match status" value="1"/>
</dbReference>
<keyword evidence="1 8" id="KW-0436">Ligase</keyword>
<proteinExistence type="inferred from homology"/>
<comment type="similarity">
    <text evidence="8">Belongs to the class-I aminoacyl-tRNA synthetase family. TyrS type 1 subfamily.</text>
</comment>
<organism evidence="11 12">
    <name type="scientific">Hymenobacter glaciei</name>
    <dbReference type="NCBI Taxonomy" id="877209"/>
    <lineage>
        <taxon>Bacteria</taxon>
        <taxon>Pseudomonadati</taxon>
        <taxon>Bacteroidota</taxon>
        <taxon>Cytophagia</taxon>
        <taxon>Cytophagales</taxon>
        <taxon>Hymenobacteraceae</taxon>
        <taxon>Hymenobacter</taxon>
    </lineage>
</organism>
<evidence type="ECO:0000256" key="5">
    <source>
        <dbReference type="ARBA" id="ARBA00022917"/>
    </source>
</evidence>
<dbReference type="Pfam" id="PF22421">
    <property type="entry name" value="SYY_C-terminal"/>
    <property type="match status" value="1"/>
</dbReference>
<dbReference type="InterPro" id="IPR036986">
    <property type="entry name" value="S4_RNA-bd_sf"/>
</dbReference>
<dbReference type="PANTHER" id="PTHR11766:SF0">
    <property type="entry name" value="TYROSINE--TRNA LIGASE, MITOCHONDRIAL"/>
    <property type="match status" value="1"/>
</dbReference>
<comment type="subcellular location">
    <subcellularLocation>
        <location evidence="8">Cytoplasm</location>
    </subcellularLocation>
</comment>
<gene>
    <name evidence="8 11" type="primary">tyrS</name>
    <name evidence="11" type="ORF">GCM10022409_05240</name>
</gene>
<evidence type="ECO:0000313" key="11">
    <source>
        <dbReference type="EMBL" id="GAA4024223.1"/>
    </source>
</evidence>
<keyword evidence="2 8" id="KW-0547">Nucleotide-binding</keyword>
<feature type="binding site" evidence="8">
    <location>
        <position position="179"/>
    </location>
    <ligand>
        <name>L-tyrosine</name>
        <dbReference type="ChEBI" id="CHEBI:58315"/>
    </ligand>
</feature>
<evidence type="ECO:0000256" key="4">
    <source>
        <dbReference type="ARBA" id="ARBA00022884"/>
    </source>
</evidence>
<evidence type="ECO:0000256" key="3">
    <source>
        <dbReference type="ARBA" id="ARBA00022840"/>
    </source>
</evidence>
<dbReference type="InterPro" id="IPR054608">
    <property type="entry name" value="SYY-like_C"/>
</dbReference>
<dbReference type="EC" id="6.1.1.1" evidence="8"/>
<evidence type="ECO:0000256" key="9">
    <source>
        <dbReference type="PROSITE-ProRule" id="PRU00182"/>
    </source>
</evidence>
<dbReference type="CDD" id="cd00805">
    <property type="entry name" value="TyrRS_core"/>
    <property type="match status" value="1"/>
</dbReference>
<reference evidence="12" key="1">
    <citation type="journal article" date="2019" name="Int. J. Syst. Evol. Microbiol.">
        <title>The Global Catalogue of Microorganisms (GCM) 10K type strain sequencing project: providing services to taxonomists for standard genome sequencing and annotation.</title>
        <authorList>
            <consortium name="The Broad Institute Genomics Platform"/>
            <consortium name="The Broad Institute Genome Sequencing Center for Infectious Disease"/>
            <person name="Wu L."/>
            <person name="Ma J."/>
        </authorList>
    </citation>
    <scope>NUCLEOTIDE SEQUENCE [LARGE SCALE GENOMIC DNA]</scope>
    <source>
        <strain evidence="12">JCM 17225</strain>
    </source>
</reference>
<dbReference type="NCBIfam" id="TIGR00234">
    <property type="entry name" value="tyrS"/>
    <property type="match status" value="1"/>
</dbReference>
<keyword evidence="12" id="KW-1185">Reference proteome</keyword>
<dbReference type="Pfam" id="PF00579">
    <property type="entry name" value="tRNA-synt_1b"/>
    <property type="match status" value="1"/>
</dbReference>
<feature type="binding site" evidence="8">
    <location>
        <position position="33"/>
    </location>
    <ligand>
        <name>L-tyrosine</name>
        <dbReference type="ChEBI" id="CHEBI:58315"/>
    </ligand>
</feature>
<dbReference type="PANTHER" id="PTHR11766">
    <property type="entry name" value="TYROSYL-TRNA SYNTHETASE"/>
    <property type="match status" value="1"/>
</dbReference>
<dbReference type="Gene3D" id="1.10.240.10">
    <property type="entry name" value="Tyrosyl-Transfer RNA Synthetase"/>
    <property type="match status" value="1"/>
</dbReference>
<dbReference type="EMBL" id="BAABDK010000001">
    <property type="protein sequence ID" value="GAA4024223.1"/>
    <property type="molecule type" value="Genomic_DNA"/>
</dbReference>
<keyword evidence="6 8" id="KW-0030">Aminoacyl-tRNA synthetase</keyword>
<accession>A0ABP7TCH8</accession>
<dbReference type="RefSeq" id="WP_345049930.1">
    <property type="nucleotide sequence ID" value="NZ_BAABDK010000001.1"/>
</dbReference>
<keyword evidence="4 9" id="KW-0694">RNA-binding</keyword>
<evidence type="ECO:0000256" key="8">
    <source>
        <dbReference type="HAMAP-Rule" id="MF_02006"/>
    </source>
</evidence>
<feature type="binding site" evidence="8">
    <location>
        <position position="175"/>
    </location>
    <ligand>
        <name>L-tyrosine</name>
        <dbReference type="ChEBI" id="CHEBI:58315"/>
    </ligand>
</feature>
<dbReference type="HAMAP" id="MF_02006">
    <property type="entry name" value="Tyr_tRNA_synth_type1"/>
    <property type="match status" value="1"/>
</dbReference>
<keyword evidence="5 8" id="KW-0648">Protein biosynthesis</keyword>
<dbReference type="InterPro" id="IPR001412">
    <property type="entry name" value="aa-tRNA-synth_I_CS"/>
</dbReference>
<dbReference type="SUPFAM" id="SSF52374">
    <property type="entry name" value="Nucleotidylyl transferase"/>
    <property type="match status" value="1"/>
</dbReference>
<dbReference type="GO" id="GO:0016874">
    <property type="term" value="F:ligase activity"/>
    <property type="evidence" value="ECO:0007669"/>
    <property type="project" value="UniProtKB-KW"/>
</dbReference>
<keyword evidence="8" id="KW-0963">Cytoplasm</keyword>
<dbReference type="Gene3D" id="3.40.50.620">
    <property type="entry name" value="HUPs"/>
    <property type="match status" value="1"/>
</dbReference>
<dbReference type="InterPro" id="IPR024088">
    <property type="entry name" value="Tyr-tRNA-ligase_bac-type"/>
</dbReference>
<comment type="caution">
    <text evidence="11">The sequence shown here is derived from an EMBL/GenBank/DDBJ whole genome shotgun (WGS) entry which is preliminary data.</text>
</comment>
<keyword evidence="3 8" id="KW-0067">ATP-binding</keyword>
<dbReference type="SUPFAM" id="SSF55174">
    <property type="entry name" value="Alpha-L RNA-binding motif"/>
    <property type="match status" value="1"/>
</dbReference>
<feature type="short sequence motif" description="'KMSKS' region" evidence="8">
    <location>
        <begin position="240"/>
        <end position="244"/>
    </location>
</feature>
<dbReference type="PROSITE" id="PS50889">
    <property type="entry name" value="S4"/>
    <property type="match status" value="1"/>
</dbReference>
<dbReference type="InterPro" id="IPR002307">
    <property type="entry name" value="Tyr-tRNA-ligase"/>
</dbReference>
<dbReference type="InterPro" id="IPR014729">
    <property type="entry name" value="Rossmann-like_a/b/a_fold"/>
</dbReference>
<feature type="domain" description="Tyrosine--tRNA ligase SYY-like C-terminal" evidence="10">
    <location>
        <begin position="349"/>
        <end position="433"/>
    </location>
</feature>
<comment type="subunit">
    <text evidence="8">Homodimer.</text>
</comment>
<evidence type="ECO:0000313" key="12">
    <source>
        <dbReference type="Proteomes" id="UP001501469"/>
    </source>
</evidence>